<dbReference type="InterPro" id="IPR018422">
    <property type="entry name" value="Cation/H_exchanger_CPA1"/>
</dbReference>
<feature type="transmembrane region" description="Helical" evidence="10">
    <location>
        <begin position="228"/>
        <end position="251"/>
    </location>
</feature>
<dbReference type="PATRIC" id="fig|701521.8.peg.272"/>
<feature type="transmembrane region" description="Helical" evidence="10">
    <location>
        <begin position="382"/>
        <end position="401"/>
    </location>
</feature>
<keyword evidence="2" id="KW-0813">Transport</keyword>
<keyword evidence="13" id="KW-1185">Reference proteome</keyword>
<evidence type="ECO:0000256" key="6">
    <source>
        <dbReference type="ARBA" id="ARBA00023053"/>
    </source>
</evidence>
<feature type="transmembrane region" description="Helical" evidence="10">
    <location>
        <begin position="280"/>
        <end position="301"/>
    </location>
</feature>
<dbReference type="AlphaFoldDB" id="G8PAP5"/>
<organism evidence="12 13">
    <name type="scientific">Pediococcus claussenii (strain ATCC BAA-344 / DSM 14800 / JCM 18046 / KCTC 3811 / LMG 21948 / P06)</name>
    <dbReference type="NCBI Taxonomy" id="701521"/>
    <lineage>
        <taxon>Bacteria</taxon>
        <taxon>Bacillati</taxon>
        <taxon>Bacillota</taxon>
        <taxon>Bacilli</taxon>
        <taxon>Lactobacillales</taxon>
        <taxon>Lactobacillaceae</taxon>
        <taxon>Pediococcus</taxon>
    </lineage>
</organism>
<dbReference type="PANTHER" id="PTHR10110">
    <property type="entry name" value="SODIUM/HYDROGEN EXCHANGER"/>
    <property type="match status" value="1"/>
</dbReference>
<dbReference type="GO" id="GO:0051453">
    <property type="term" value="P:regulation of intracellular pH"/>
    <property type="evidence" value="ECO:0007669"/>
    <property type="project" value="TreeGrafter"/>
</dbReference>
<dbReference type="GO" id="GO:0098719">
    <property type="term" value="P:sodium ion import across plasma membrane"/>
    <property type="evidence" value="ECO:0007669"/>
    <property type="project" value="TreeGrafter"/>
</dbReference>
<dbReference type="EMBL" id="CP003137">
    <property type="protein sequence ID" value="AEV94604.1"/>
    <property type="molecule type" value="Genomic_DNA"/>
</dbReference>
<accession>G8PAP5</accession>
<evidence type="ECO:0000256" key="8">
    <source>
        <dbReference type="ARBA" id="ARBA00023136"/>
    </source>
</evidence>
<feature type="transmembrane region" description="Helical" evidence="10">
    <location>
        <begin position="191"/>
        <end position="208"/>
    </location>
</feature>
<evidence type="ECO:0000259" key="11">
    <source>
        <dbReference type="Pfam" id="PF00999"/>
    </source>
</evidence>
<evidence type="ECO:0000256" key="1">
    <source>
        <dbReference type="ARBA" id="ARBA00004651"/>
    </source>
</evidence>
<keyword evidence="8 10" id="KW-0472">Membrane</keyword>
<dbReference type="GO" id="GO:0015385">
    <property type="term" value="F:sodium:proton antiporter activity"/>
    <property type="evidence" value="ECO:0007669"/>
    <property type="project" value="InterPro"/>
</dbReference>
<dbReference type="Pfam" id="PF00999">
    <property type="entry name" value="Na_H_Exchanger"/>
    <property type="match status" value="1"/>
</dbReference>
<dbReference type="KEGG" id="pce:PECL_292"/>
<proteinExistence type="predicted"/>
<protein>
    <submittedName>
        <fullName evidence="12">Sodium/hydrogen exchanger family protein</fullName>
    </submittedName>
</protein>
<keyword evidence="5 10" id="KW-1133">Transmembrane helix</keyword>
<evidence type="ECO:0000256" key="4">
    <source>
        <dbReference type="ARBA" id="ARBA00022692"/>
    </source>
</evidence>
<keyword evidence="6" id="KW-0915">Sodium</keyword>
<evidence type="ECO:0000256" key="5">
    <source>
        <dbReference type="ARBA" id="ARBA00022989"/>
    </source>
</evidence>
<feature type="transmembrane region" description="Helical" evidence="10">
    <location>
        <begin position="348"/>
        <end position="367"/>
    </location>
</feature>
<evidence type="ECO:0000313" key="13">
    <source>
        <dbReference type="Proteomes" id="UP000005444"/>
    </source>
</evidence>
<name>G8PAP5_PEDCP</name>
<feature type="transmembrane region" description="Helical" evidence="10">
    <location>
        <begin position="31"/>
        <end position="49"/>
    </location>
</feature>
<evidence type="ECO:0000313" key="12">
    <source>
        <dbReference type="EMBL" id="AEV94604.1"/>
    </source>
</evidence>
<evidence type="ECO:0000256" key="9">
    <source>
        <dbReference type="ARBA" id="ARBA00023201"/>
    </source>
</evidence>
<keyword evidence="7" id="KW-0406">Ion transport</keyword>
<dbReference type="GO" id="GO:0005886">
    <property type="term" value="C:plasma membrane"/>
    <property type="evidence" value="ECO:0007669"/>
    <property type="project" value="UniProtKB-SubCell"/>
</dbReference>
<dbReference type="eggNOG" id="COG0025">
    <property type="taxonomic scope" value="Bacteria"/>
</dbReference>
<dbReference type="Proteomes" id="UP000005444">
    <property type="component" value="Chromosome"/>
</dbReference>
<gene>
    <name evidence="12" type="ordered locus">PECL_292</name>
</gene>
<feature type="transmembrane region" description="Helical" evidence="10">
    <location>
        <begin position="6"/>
        <end position="24"/>
    </location>
</feature>
<evidence type="ECO:0000256" key="10">
    <source>
        <dbReference type="SAM" id="Phobius"/>
    </source>
</evidence>
<feature type="transmembrane region" description="Helical" evidence="10">
    <location>
        <begin position="159"/>
        <end position="184"/>
    </location>
</feature>
<sequence length="675" mass="76134">MVETFFPIILLVGVVASIMIQNHIKAIPLPIVFIVVGMLFSMLPLYQHFTFDPTLFLFLIVAPFLYNDAQSASRYWIGRGAINIFSLSIMLVIFTVIGVGIVVHSIFSIIPLALVIALSAIVTPTDATSVSAFSFPNKNLQIPYIILQNESLFNDATGFVTLNIAVAMYLSGTFSIGAALVAFLIEFGGGLLFGVIIGVIIHAIRSLLISLGDDSPLVMVSIEMIVPFIAYFVADGFGFSGILAVVAAGLIQGSENDNLQLTSSRMQLVRSNAWEIIEQALTGVIFILLGISLPTIIIGILNTGHNLLFLLVMIALSIYTVKFVIRLLWTRYLVWMHIPSASRWKDSWIMALSGASGTISLALAFLLPKSINENSVVNRNSMIFIISVVIIVSLTIAAVTVPKPTRPKKNKDLIKPVDKWVREMIMVAMNTVRKEKEHQVESDIVVDALSQQLHAHKFVNRRERHQIYRFAYKAEINAVNELLSEKKITQDEHKYYLEFLALSFKTVTGGPLTNLLLRFRFGFNIGKLYRDINSVQEMFLTSPLLAEQFYWVNQFESHDEDIMSIEKVGFDAVMSALKEKFHGQSVSLELHDVRSFYRERHRRMYQSTPNPKIFYQLFLEAFHAEFEFLQNTIRDGKIGMDTAEALQEHIIYDQMALIQNDSVYTQNYEIKRYDK</sequence>
<keyword evidence="4 10" id="KW-0812">Transmembrane</keyword>
<feature type="transmembrane region" description="Helical" evidence="10">
    <location>
        <begin position="89"/>
        <end position="122"/>
    </location>
</feature>
<dbReference type="HOGENOM" id="CLU_005912_6_4_9"/>
<feature type="domain" description="Cation/H+ exchanger transmembrane" evidence="11">
    <location>
        <begin position="16"/>
        <end position="402"/>
    </location>
</feature>
<dbReference type="InterPro" id="IPR006153">
    <property type="entry name" value="Cation/H_exchanger_TM"/>
</dbReference>
<evidence type="ECO:0000256" key="7">
    <source>
        <dbReference type="ARBA" id="ARBA00023065"/>
    </source>
</evidence>
<keyword evidence="9" id="KW-0739">Sodium transport</keyword>
<dbReference type="PANTHER" id="PTHR10110:SF86">
    <property type="entry name" value="SODIUM_HYDROGEN EXCHANGER 7"/>
    <property type="match status" value="1"/>
</dbReference>
<evidence type="ECO:0000256" key="3">
    <source>
        <dbReference type="ARBA" id="ARBA00022475"/>
    </source>
</evidence>
<dbReference type="GO" id="GO:0015386">
    <property type="term" value="F:potassium:proton antiporter activity"/>
    <property type="evidence" value="ECO:0007669"/>
    <property type="project" value="TreeGrafter"/>
</dbReference>
<dbReference type="RefSeq" id="WP_014214802.1">
    <property type="nucleotide sequence ID" value="NC_016605.1"/>
</dbReference>
<comment type="subcellular location">
    <subcellularLocation>
        <location evidence="1">Cell membrane</location>
        <topology evidence="1">Multi-pass membrane protein</topology>
    </subcellularLocation>
</comment>
<reference evidence="12 13" key="1">
    <citation type="journal article" date="2012" name="J. Bacteriol.">
        <title>Complete Genome Sequence of the Beer Spoilage Organism Pediococcus claussenii ATCC BAA-344T.</title>
        <authorList>
            <person name="Pittet V."/>
            <person name="Abegunde T."/>
            <person name="Marfleet T."/>
            <person name="Haakensen M."/>
            <person name="Morrow K."/>
            <person name="Jayaprakash T."/>
            <person name="Schroeder K."/>
            <person name="Trost B."/>
            <person name="Byrns S."/>
            <person name="Bergsveinson J."/>
            <person name="Kusalik A."/>
            <person name="Ziola B."/>
        </authorList>
    </citation>
    <scope>NUCLEOTIDE SEQUENCE [LARGE SCALE GENOMIC DNA]</scope>
    <source>
        <strain evidence="12 13">ATCC BAA-344</strain>
    </source>
</reference>
<feature type="transmembrane region" description="Helical" evidence="10">
    <location>
        <begin position="307"/>
        <end position="328"/>
    </location>
</feature>
<dbReference type="STRING" id="701521.PECL_292"/>
<keyword evidence="3" id="KW-1003">Cell membrane</keyword>
<evidence type="ECO:0000256" key="2">
    <source>
        <dbReference type="ARBA" id="ARBA00022448"/>
    </source>
</evidence>